<keyword evidence="4" id="KW-1185">Reference proteome</keyword>
<feature type="transmembrane region" description="Helical" evidence="2">
    <location>
        <begin position="48"/>
        <end position="69"/>
    </location>
</feature>
<sequence>MASSTLSLCSSLSISFNSSKHFHLYGSNASMAQVVMKVDLVYEKEMLYLYVLSGIGGLLLLLLIFIALYKVSVRPRAYVSVSCALRPSAPVAKGEATSETKVSEKERRFPAPAGAVSSSPPLPGLGVSSGRASGTWTDLPPTLTPDLGSSRLLSPGHPSLNSTPPYGRSHPHFWSTPPAPRCFS</sequence>
<dbReference type="AlphaFoldDB" id="A0A212CYK5"/>
<feature type="region of interest" description="Disordered" evidence="1">
    <location>
        <begin position="94"/>
        <end position="184"/>
    </location>
</feature>
<dbReference type="Gene3D" id="1.20.5.930">
    <property type="entry name" value="Bicelle-embedded integrin alpha(iib) transmembrane segment"/>
    <property type="match status" value="1"/>
</dbReference>
<evidence type="ECO:0000256" key="2">
    <source>
        <dbReference type="SAM" id="Phobius"/>
    </source>
</evidence>
<dbReference type="Proteomes" id="UP000242450">
    <property type="component" value="Chromosome 10"/>
</dbReference>
<keyword evidence="2" id="KW-1133">Transmembrane helix</keyword>
<feature type="compositionally biased region" description="Low complexity" evidence="1">
    <location>
        <begin position="110"/>
        <end position="130"/>
    </location>
</feature>
<dbReference type="EMBL" id="MKHE01000010">
    <property type="protein sequence ID" value="OWK11079.1"/>
    <property type="molecule type" value="Genomic_DNA"/>
</dbReference>
<gene>
    <name evidence="3" type="ORF">Celaphus_00007105</name>
</gene>
<accession>A0A212CYK5</accession>
<feature type="compositionally biased region" description="Low complexity" evidence="1">
    <location>
        <begin position="137"/>
        <end position="147"/>
    </location>
</feature>
<keyword evidence="2" id="KW-0472">Membrane</keyword>
<protein>
    <submittedName>
        <fullName evidence="3">Uncharacterized protein</fullName>
    </submittedName>
</protein>
<evidence type="ECO:0000256" key="1">
    <source>
        <dbReference type="SAM" id="MobiDB-lite"/>
    </source>
</evidence>
<evidence type="ECO:0000313" key="3">
    <source>
        <dbReference type="EMBL" id="OWK11079.1"/>
    </source>
</evidence>
<feature type="compositionally biased region" description="Basic and acidic residues" evidence="1">
    <location>
        <begin position="96"/>
        <end position="109"/>
    </location>
</feature>
<name>A0A212CYK5_CEREH</name>
<keyword evidence="2" id="KW-0812">Transmembrane</keyword>
<organism evidence="3 4">
    <name type="scientific">Cervus elaphus hippelaphus</name>
    <name type="common">European red deer</name>
    <dbReference type="NCBI Taxonomy" id="46360"/>
    <lineage>
        <taxon>Eukaryota</taxon>
        <taxon>Metazoa</taxon>
        <taxon>Chordata</taxon>
        <taxon>Craniata</taxon>
        <taxon>Vertebrata</taxon>
        <taxon>Euteleostomi</taxon>
        <taxon>Mammalia</taxon>
        <taxon>Eutheria</taxon>
        <taxon>Laurasiatheria</taxon>
        <taxon>Artiodactyla</taxon>
        <taxon>Ruminantia</taxon>
        <taxon>Pecora</taxon>
        <taxon>Cervidae</taxon>
        <taxon>Cervinae</taxon>
        <taxon>Cervus</taxon>
    </lineage>
</organism>
<evidence type="ECO:0000313" key="4">
    <source>
        <dbReference type="Proteomes" id="UP000242450"/>
    </source>
</evidence>
<comment type="caution">
    <text evidence="3">The sequence shown here is derived from an EMBL/GenBank/DDBJ whole genome shotgun (WGS) entry which is preliminary data.</text>
</comment>
<reference evidence="3 4" key="1">
    <citation type="journal article" date="2018" name="Mol. Genet. Genomics">
        <title>The red deer Cervus elaphus genome CerEla1.0: sequencing, annotating, genes, and chromosomes.</title>
        <authorList>
            <person name="Bana N.A."/>
            <person name="Nyiri A."/>
            <person name="Nagy J."/>
            <person name="Frank K."/>
            <person name="Nagy T."/>
            <person name="Steger V."/>
            <person name="Schiller M."/>
            <person name="Lakatos P."/>
            <person name="Sugar L."/>
            <person name="Horn P."/>
            <person name="Barta E."/>
            <person name="Orosz L."/>
        </authorList>
    </citation>
    <scope>NUCLEOTIDE SEQUENCE [LARGE SCALE GENOMIC DNA]</scope>
    <source>
        <strain evidence="3">Hungarian</strain>
    </source>
</reference>
<proteinExistence type="predicted"/>